<dbReference type="RefSeq" id="WP_090186241.1">
    <property type="nucleotide sequence ID" value="NZ_CAXIDI010000006.1"/>
</dbReference>
<dbReference type="Proteomes" id="UP000199550">
    <property type="component" value="Unassembled WGS sequence"/>
</dbReference>
<accession>A0A1I4DFR1</accession>
<name>A0A1I4DFR1_9RHOB</name>
<proteinExistence type="predicted"/>
<evidence type="ECO:0000313" key="1">
    <source>
        <dbReference type="EMBL" id="SFK91903.1"/>
    </source>
</evidence>
<evidence type="ECO:0008006" key="3">
    <source>
        <dbReference type="Google" id="ProtNLM"/>
    </source>
</evidence>
<dbReference type="OrthoDB" id="7867799at2"/>
<evidence type="ECO:0000313" key="2">
    <source>
        <dbReference type="Proteomes" id="UP000199550"/>
    </source>
</evidence>
<protein>
    <recommendedName>
        <fullName evidence="3">DUF1127 domain-containing protein</fullName>
    </recommendedName>
</protein>
<reference evidence="1 2" key="1">
    <citation type="submission" date="2016-10" db="EMBL/GenBank/DDBJ databases">
        <authorList>
            <person name="de Groot N.N."/>
        </authorList>
    </citation>
    <scope>NUCLEOTIDE SEQUENCE [LARGE SCALE GENOMIC DNA]</scope>
    <source>
        <strain evidence="1 2">DSM 16199</strain>
    </source>
</reference>
<dbReference type="EMBL" id="FOTF01000004">
    <property type="protein sequence ID" value="SFK91903.1"/>
    <property type="molecule type" value="Genomic_DNA"/>
</dbReference>
<dbReference type="GeneID" id="97892536"/>
<organism evidence="1 2">
    <name type="scientific">Loktanella salsilacus</name>
    <dbReference type="NCBI Taxonomy" id="195913"/>
    <lineage>
        <taxon>Bacteria</taxon>
        <taxon>Pseudomonadati</taxon>
        <taxon>Pseudomonadota</taxon>
        <taxon>Alphaproteobacteria</taxon>
        <taxon>Rhodobacterales</taxon>
        <taxon>Roseobacteraceae</taxon>
        <taxon>Loktanella</taxon>
    </lineage>
</organism>
<dbReference type="STRING" id="195913.SAMN04488004_10493"/>
<keyword evidence="2" id="KW-1185">Reference proteome</keyword>
<dbReference type="AlphaFoldDB" id="A0A1I4DFR1"/>
<gene>
    <name evidence="1" type="ORF">SAMN04488004_10493</name>
</gene>
<sequence length="74" mass="8551">MATQTLSAPRTAAIREKVDAFFASIGQGMNAYMERRSRMDQINNLEAKTDEELSKLGIKRDRIVQHVFRDLFYV</sequence>